<keyword evidence="2" id="KW-0732">Signal</keyword>
<keyword evidence="3" id="KW-0574">Periplasm</keyword>
<dbReference type="RefSeq" id="WP_043748219.1">
    <property type="nucleotide sequence ID" value="NZ_AQQX01000003.1"/>
</dbReference>
<reference evidence="4 5" key="1">
    <citation type="journal article" date="2015" name="Antonie Van Leeuwenhoek">
        <title>Pseudooceanicola atlanticus gen. nov. sp. nov., isolated from surface seawater of the Atlantic Ocean and reclassification of Oceanicola batsensis, Oceanicola marinus, Oceanicola nitratireducens, Oceanicola nanhaiensis, Oceanicola antarcticus and Oceanicola flagellatus, as Pseudooceanicola batsensis comb. nov., Pseudooceanicola marinus comb. nov., Pseudooceanicola nitratireducens comb. nov., Pseudooceanicola nanhaiensis comb. nov., Pseudooceanicola antarcticus comb. nov., and Pseudooceanicola flagellatus comb. nov.</title>
        <authorList>
            <person name="Lai Q."/>
            <person name="Li G."/>
            <person name="Liu X."/>
            <person name="Du Y."/>
            <person name="Sun F."/>
            <person name="Shao Z."/>
        </authorList>
    </citation>
    <scope>NUCLEOTIDE SEQUENCE [LARGE SCALE GENOMIC DNA]</scope>
    <source>
        <strain evidence="4 5">22II-s11g</strain>
    </source>
</reference>
<dbReference type="Pfam" id="PF03480">
    <property type="entry name" value="DctP"/>
    <property type="match status" value="1"/>
</dbReference>
<dbReference type="Gene3D" id="3.40.190.170">
    <property type="entry name" value="Bacterial extracellular solute-binding protein, family 7"/>
    <property type="match status" value="1"/>
</dbReference>
<dbReference type="Proteomes" id="UP000030004">
    <property type="component" value="Unassembled WGS sequence"/>
</dbReference>
<dbReference type="InterPro" id="IPR018389">
    <property type="entry name" value="DctP_fam"/>
</dbReference>
<proteinExistence type="predicted"/>
<organism evidence="4 5">
    <name type="scientific">Pseudooceanicola atlanticus</name>
    <dbReference type="NCBI Taxonomy" id="1461694"/>
    <lineage>
        <taxon>Bacteria</taxon>
        <taxon>Pseudomonadati</taxon>
        <taxon>Pseudomonadota</taxon>
        <taxon>Alphaproteobacteria</taxon>
        <taxon>Rhodobacterales</taxon>
        <taxon>Paracoccaceae</taxon>
        <taxon>Pseudooceanicola</taxon>
    </lineage>
</organism>
<comment type="caution">
    <text evidence="4">The sequence shown here is derived from an EMBL/GenBank/DDBJ whole genome shotgun (WGS) entry which is preliminary data.</text>
</comment>
<keyword evidence="5" id="KW-1185">Reference proteome</keyword>
<dbReference type="InterPro" id="IPR038404">
    <property type="entry name" value="TRAP_DctP_sf"/>
</dbReference>
<dbReference type="CDD" id="cd13666">
    <property type="entry name" value="PBP2_TRAP_DctP_like_1"/>
    <property type="match status" value="1"/>
</dbReference>
<evidence type="ECO:0008006" key="6">
    <source>
        <dbReference type="Google" id="ProtNLM"/>
    </source>
</evidence>
<dbReference type="OrthoDB" id="7239472at2"/>
<evidence type="ECO:0000313" key="4">
    <source>
        <dbReference type="EMBL" id="KGM49144.1"/>
    </source>
</evidence>
<gene>
    <name evidence="4" type="ORF">ATO9_10745</name>
</gene>
<dbReference type="PANTHER" id="PTHR33376">
    <property type="match status" value="1"/>
</dbReference>
<evidence type="ECO:0000256" key="1">
    <source>
        <dbReference type="ARBA" id="ARBA00004418"/>
    </source>
</evidence>
<evidence type="ECO:0000313" key="5">
    <source>
        <dbReference type="Proteomes" id="UP000030004"/>
    </source>
</evidence>
<dbReference type="PANTHER" id="PTHR33376:SF15">
    <property type="entry name" value="BLL6794 PROTEIN"/>
    <property type="match status" value="1"/>
</dbReference>
<evidence type="ECO:0000256" key="3">
    <source>
        <dbReference type="ARBA" id="ARBA00022764"/>
    </source>
</evidence>
<dbReference type="EMBL" id="AQQX01000003">
    <property type="protein sequence ID" value="KGM49144.1"/>
    <property type="molecule type" value="Genomic_DNA"/>
</dbReference>
<dbReference type="AlphaFoldDB" id="A0A0A0EFF9"/>
<comment type="subcellular location">
    <subcellularLocation>
        <location evidence="1">Periplasm</location>
    </subcellularLocation>
</comment>
<accession>A0A0A0EFF9</accession>
<dbReference type="GO" id="GO:0055085">
    <property type="term" value="P:transmembrane transport"/>
    <property type="evidence" value="ECO:0007669"/>
    <property type="project" value="InterPro"/>
</dbReference>
<dbReference type="GO" id="GO:0042597">
    <property type="term" value="C:periplasmic space"/>
    <property type="evidence" value="ECO:0007669"/>
    <property type="project" value="UniProtKB-SubCell"/>
</dbReference>
<dbReference type="eggNOG" id="COG1638">
    <property type="taxonomic scope" value="Bacteria"/>
</dbReference>
<dbReference type="NCBIfam" id="NF037995">
    <property type="entry name" value="TRAP_S1"/>
    <property type="match status" value="1"/>
</dbReference>
<dbReference type="STRING" id="1461694.ATO9_10745"/>
<name>A0A0A0EFF9_9RHOB</name>
<sequence length="385" mass="41278">MKLSRTGLAPVLSTCSAFGLAAGLTVGLTFGLSGTAMAKELRIATGTASQNGLNSGVVVFAEELERLSEGEYTSEVYPGTLLKFAEMTNGIRDGIVDIGYTIPAYSRAEFPYTNMVTDVVTASPDVVVMTAVISDYILNECEPCREEFKSLNQVNLGFSAVGPYYLMSKDKISSMADFEGKTIRGVGAFGRYVEAMGAKAVVIPSGDIYESLNQGTLDGNTQGLDTLKSLSYGDVVDYVLNVPIGLYLGSSVFTVNRDLWEDMGADGQQMLLEAAATGHAHVTVTYYGENQHYLKNPADGGVEAVEPDAELQAATEAFYTTELDTIGKLAVEKYGQEDAPARIEEIMALVDKWKAAFEGVDTTDVDAVAQVYYDQLFSQIDPGAL</sequence>
<evidence type="ECO:0000256" key="2">
    <source>
        <dbReference type="ARBA" id="ARBA00022729"/>
    </source>
</evidence>
<protein>
    <recommendedName>
        <fullName evidence="6">C4-dicarboxylate ABC transporter substrate-binding protein</fullName>
    </recommendedName>
</protein>